<sequence length="96" mass="10421">MSVVILGGNECMVRKYKDLCRSYQCSAKVISKMGGTLKNRLGNPDLLVMFTDTISHKMVQNALNETRGQDTVIVRSRSSSMSALGTILEAHAGAKS</sequence>
<organism evidence="2 3">
    <name type="scientific">Evtepia gabavorous</name>
    <dbReference type="NCBI Taxonomy" id="2211183"/>
    <lineage>
        <taxon>Bacteria</taxon>
        <taxon>Bacillati</taxon>
        <taxon>Bacillota</taxon>
        <taxon>Clostridia</taxon>
        <taxon>Eubacteriales</taxon>
        <taxon>Evtepia</taxon>
    </lineage>
</organism>
<name>A0A3E2B277_9FIRM</name>
<comment type="caution">
    <text evidence="2">The sequence shown here is derived from an EMBL/GenBank/DDBJ whole genome shotgun (WGS) entry which is preliminary data.</text>
</comment>
<comment type="similarity">
    <text evidence="1">Belongs to the UPF0751 family.</text>
</comment>
<proteinExistence type="inferred from homology"/>
<evidence type="ECO:0000313" key="2">
    <source>
        <dbReference type="EMBL" id="RFT06143.1"/>
    </source>
</evidence>
<dbReference type="EMBL" id="QQRQ01000016">
    <property type="protein sequence ID" value="RFT06143.1"/>
    <property type="molecule type" value="Genomic_DNA"/>
</dbReference>
<dbReference type="AlphaFoldDB" id="A0A3E2B277"/>
<dbReference type="OrthoDB" id="5396775at2"/>
<keyword evidence="3" id="KW-1185">Reference proteome</keyword>
<evidence type="ECO:0000313" key="3">
    <source>
        <dbReference type="Proteomes" id="UP000260649"/>
    </source>
</evidence>
<evidence type="ECO:0000256" key="1">
    <source>
        <dbReference type="ARBA" id="ARBA00007189"/>
    </source>
</evidence>
<dbReference type="GeneID" id="97995878"/>
<protein>
    <submittedName>
        <fullName evidence="2">DUF2325 domain-containing protein</fullName>
    </submittedName>
</protein>
<dbReference type="Proteomes" id="UP000260649">
    <property type="component" value="Unassembled WGS sequence"/>
</dbReference>
<dbReference type="RefSeq" id="WP_021920384.1">
    <property type="nucleotide sequence ID" value="NZ_CAKXKJ010000014.1"/>
</dbReference>
<accession>A0A3E2B277</accession>
<reference evidence="2 3" key="1">
    <citation type="submission" date="2018-07" db="EMBL/GenBank/DDBJ databases">
        <title>GABA Modulating Bacteria of the Human Gut Microbiota.</title>
        <authorList>
            <person name="Strandwitz P."/>
            <person name="Kim K.H."/>
            <person name="Terekhova D."/>
            <person name="Liu J.K."/>
            <person name="Sharma A."/>
            <person name="Levering J."/>
            <person name="Mcdonald D."/>
            <person name="Dietrich D."/>
            <person name="Ramadhar T.R."/>
            <person name="Lekbua A."/>
            <person name="Mroue N."/>
            <person name="Liston C."/>
            <person name="Stewart E.J."/>
            <person name="Dubin M.J."/>
            <person name="Zengler K."/>
            <person name="Knight R."/>
            <person name="Gilbert J.A."/>
            <person name="Clardy J."/>
            <person name="Lewis K."/>
        </authorList>
    </citation>
    <scope>NUCLEOTIDE SEQUENCE [LARGE SCALE GENOMIC DNA]</scope>
    <source>
        <strain evidence="2 3">KLE1738</strain>
    </source>
</reference>
<dbReference type="InterPro" id="IPR016772">
    <property type="entry name" value="UCP020408"/>
</dbReference>
<dbReference type="Pfam" id="PF10087">
    <property type="entry name" value="DUF2325"/>
    <property type="match status" value="1"/>
</dbReference>
<gene>
    <name evidence="2" type="ORF">DV520_09055</name>
</gene>